<evidence type="ECO:0000313" key="3">
    <source>
        <dbReference type="EMBL" id="QNO13534.1"/>
    </source>
</evidence>
<dbReference type="EMBL" id="CP058559">
    <property type="protein sequence ID" value="QNO13534.1"/>
    <property type="molecule type" value="Genomic_DNA"/>
</dbReference>
<reference evidence="3 4" key="1">
    <citation type="submission" date="2020-07" db="EMBL/GenBank/DDBJ databases">
        <title>Alkalicella. sp. LB2 genome.</title>
        <authorList>
            <person name="Postec A."/>
            <person name="Quemeneur M."/>
        </authorList>
    </citation>
    <scope>NUCLEOTIDE SEQUENCE [LARGE SCALE GENOMIC DNA]</scope>
    <source>
        <strain evidence="3 4">LB2</strain>
    </source>
</reference>
<keyword evidence="2" id="KW-0812">Transmembrane</keyword>
<feature type="transmembrane region" description="Helical" evidence="2">
    <location>
        <begin position="359"/>
        <end position="377"/>
    </location>
</feature>
<keyword evidence="2" id="KW-1133">Transmembrane helix</keyword>
<dbReference type="InterPro" id="IPR010897">
    <property type="entry name" value="Spore_II_P"/>
</dbReference>
<evidence type="ECO:0000313" key="4">
    <source>
        <dbReference type="Proteomes" id="UP000516160"/>
    </source>
</evidence>
<dbReference type="KEGG" id="acae:HYG86_01505"/>
<name>A0A7G9W4C2_ALKCA</name>
<evidence type="ECO:0000256" key="2">
    <source>
        <dbReference type="SAM" id="Phobius"/>
    </source>
</evidence>
<keyword evidence="2" id="KW-0472">Membrane</keyword>
<dbReference type="Pfam" id="PF07454">
    <property type="entry name" value="SpoIIP"/>
    <property type="match status" value="1"/>
</dbReference>
<proteinExistence type="predicted"/>
<organism evidence="3 4">
    <name type="scientific">Alkalicella caledoniensis</name>
    <dbReference type="NCBI Taxonomy" id="2731377"/>
    <lineage>
        <taxon>Bacteria</taxon>
        <taxon>Bacillati</taxon>
        <taxon>Bacillota</taxon>
        <taxon>Clostridia</taxon>
        <taxon>Eubacteriales</taxon>
        <taxon>Proteinivoracaceae</taxon>
        <taxon>Alkalicella</taxon>
    </lineage>
</organism>
<dbReference type="NCBIfam" id="TIGR02867">
    <property type="entry name" value="spore_II_P"/>
    <property type="match status" value="1"/>
</dbReference>
<keyword evidence="4" id="KW-1185">Reference proteome</keyword>
<dbReference type="Proteomes" id="UP000516160">
    <property type="component" value="Chromosome"/>
</dbReference>
<protein>
    <submittedName>
        <fullName evidence="3">Stage II sporulation protein P</fullName>
    </submittedName>
</protein>
<evidence type="ECO:0000256" key="1">
    <source>
        <dbReference type="SAM" id="MobiDB-lite"/>
    </source>
</evidence>
<sequence length="412" mass="45626">MRNKKLIYFLVVCMLTTIMAFNYEKKPVRAASEMLEEFFDFINITELREGQFYTMVDDDDNVILQTARIMHVGDQFLNNKNQQFRVYEVDRENLTAKARFIRDVDLAAKHAKPEPNFWAALFSRFNIGNQTTSTENTGPIAIYHSHSAESYVPTDGTESIEDNGGIYDVGAAFKNSLEARGIEVVYSENNHDPHDAGSYKRSRRTVDELLNEDPAAIFDVHRDAVPAEQYAGEADGEEVAQVMFVVGQQNQNQAETMSFAEGLKNVADEQNPELIKGIFEARGNYNQDMSPRALLLEAGTYTQDKDLAISGIESFTDVVVSYVYGDEPDQSSPQASPGAGDEQAQTPAARDTARGGGRTILWILGIAAVGGIAFLAINSGGLGEVGSKLKNFTTKEFTNTLKGKPKKKKKKK</sequence>
<dbReference type="AlphaFoldDB" id="A0A7G9W4C2"/>
<feature type="transmembrane region" description="Helical" evidence="2">
    <location>
        <begin position="6"/>
        <end position="23"/>
    </location>
</feature>
<accession>A0A7G9W4C2</accession>
<feature type="region of interest" description="Disordered" evidence="1">
    <location>
        <begin position="326"/>
        <end position="352"/>
    </location>
</feature>
<gene>
    <name evidence="3" type="ORF">HYG86_01505</name>
</gene>
<dbReference type="RefSeq" id="WP_213167204.1">
    <property type="nucleotide sequence ID" value="NZ_CP058559.1"/>
</dbReference>